<evidence type="ECO:0000313" key="2">
    <source>
        <dbReference type="EMBL" id="SUC18867.1"/>
    </source>
</evidence>
<sequence>MILSLALGKTLAEIEQMPESHLCEYEAFYRKQPFGLWREDYRMAQVAHLLAMINRDPKSTPPQLTDFMPMWQKKPTEAEEWDSVTQNVLAHR</sequence>
<evidence type="ECO:0000259" key="1">
    <source>
        <dbReference type="Pfam" id="PF06223"/>
    </source>
</evidence>
<dbReference type="AlphaFoldDB" id="A0A379FGE1"/>
<protein>
    <submittedName>
        <fullName evidence="2">Phage protein</fullName>
    </submittedName>
</protein>
<name>A0A379FGE1_PROMI</name>
<organism evidence="2 3">
    <name type="scientific">Proteus mirabilis</name>
    <dbReference type="NCBI Taxonomy" id="584"/>
    <lineage>
        <taxon>Bacteria</taxon>
        <taxon>Pseudomonadati</taxon>
        <taxon>Pseudomonadota</taxon>
        <taxon>Gammaproteobacteria</taxon>
        <taxon>Enterobacterales</taxon>
        <taxon>Morganellaceae</taxon>
        <taxon>Proteus</taxon>
    </lineage>
</organism>
<accession>A0A379FGE1</accession>
<feature type="domain" description="Minor tail T" evidence="1">
    <location>
        <begin position="19"/>
        <end position="82"/>
    </location>
</feature>
<dbReference type="Pfam" id="PF06223">
    <property type="entry name" value="Phage_tail_T"/>
    <property type="match status" value="1"/>
</dbReference>
<proteinExistence type="predicted"/>
<dbReference type="EMBL" id="UGTS01000004">
    <property type="protein sequence ID" value="SUC18867.1"/>
    <property type="molecule type" value="Genomic_DNA"/>
</dbReference>
<dbReference type="Proteomes" id="UP000254191">
    <property type="component" value="Unassembled WGS sequence"/>
</dbReference>
<evidence type="ECO:0000313" key="3">
    <source>
        <dbReference type="Proteomes" id="UP000254191"/>
    </source>
</evidence>
<gene>
    <name evidence="2" type="ORF">NCTC11938_00942</name>
</gene>
<dbReference type="InterPro" id="IPR009350">
    <property type="entry name" value="Phage_tail_T"/>
</dbReference>
<reference evidence="2 3" key="1">
    <citation type="submission" date="2018-06" db="EMBL/GenBank/DDBJ databases">
        <authorList>
            <consortium name="Pathogen Informatics"/>
            <person name="Doyle S."/>
        </authorList>
    </citation>
    <scope>NUCLEOTIDE SEQUENCE [LARGE SCALE GENOMIC DNA]</scope>
    <source>
        <strain evidence="2 3">NCTC11938</strain>
    </source>
</reference>
<dbReference type="RefSeq" id="WP_004244750.1">
    <property type="nucleotide sequence ID" value="NZ_JANKBT010000024.1"/>
</dbReference>